<keyword evidence="4 5" id="KW-0274">FAD</keyword>
<comment type="subunit">
    <text evidence="5">Homotetramer.</text>
</comment>
<dbReference type="GO" id="GO:0004799">
    <property type="term" value="F:thymidylate synthase activity"/>
    <property type="evidence" value="ECO:0007669"/>
    <property type="project" value="TreeGrafter"/>
</dbReference>
<keyword evidence="2 5" id="KW-0285">Flavoprotein</keyword>
<dbReference type="OrthoDB" id="9780625at2"/>
<comment type="function">
    <text evidence="5">Catalyzes the reductive methylation of 2'-deoxyuridine-5'-monophosphate (dUMP) to 2'-deoxythymidine-5'-monophosphate (dTMP) while utilizing 5,10-methylenetetrahydrofolate (mTHF) as the methyl donor, and NADPH and FADH(2) as the reductant.</text>
</comment>
<feature type="active site" description="Involved in ionization of N3 of dUMP, leading to its activation" evidence="5">
    <location>
        <position position="222"/>
    </location>
</feature>
<reference evidence="6 7" key="1">
    <citation type="submission" date="2019-05" db="EMBL/GenBank/DDBJ databases">
        <title>Nakamurella sp. N5BH11, whole genome shotgun sequence.</title>
        <authorList>
            <person name="Tuo L."/>
        </authorList>
    </citation>
    <scope>NUCLEOTIDE SEQUENCE [LARGE SCALE GENOMIC DNA]</scope>
    <source>
        <strain evidence="6 7">N5BH11</strain>
    </source>
</reference>
<feature type="binding site" description="in other chain" evidence="5">
    <location>
        <position position="195"/>
    </location>
    <ligand>
        <name>dUMP</name>
        <dbReference type="ChEBI" id="CHEBI:246422"/>
        <note>ligand shared between dimeric partners</note>
    </ligand>
</feature>
<comment type="pathway">
    <text evidence="5">Pyrimidine metabolism; dTTP biosynthesis.</text>
</comment>
<evidence type="ECO:0000313" key="6">
    <source>
        <dbReference type="EMBL" id="TKV60942.1"/>
    </source>
</evidence>
<comment type="caution">
    <text evidence="5">Lacks conserved residue(s) required for the propagation of feature annotation.</text>
</comment>
<dbReference type="PROSITE" id="PS51331">
    <property type="entry name" value="THYX"/>
    <property type="match status" value="1"/>
</dbReference>
<keyword evidence="5" id="KW-0521">NADP</keyword>
<dbReference type="HAMAP" id="MF_01408">
    <property type="entry name" value="ThyX"/>
    <property type="match status" value="1"/>
</dbReference>
<dbReference type="GO" id="GO:0050660">
    <property type="term" value="F:flavin adenine dinucleotide binding"/>
    <property type="evidence" value="ECO:0007669"/>
    <property type="project" value="UniProtKB-UniRule"/>
</dbReference>
<dbReference type="CDD" id="cd20175">
    <property type="entry name" value="ThyX"/>
    <property type="match status" value="1"/>
</dbReference>
<dbReference type="GO" id="GO:0006235">
    <property type="term" value="P:dTTP biosynthetic process"/>
    <property type="evidence" value="ECO:0007669"/>
    <property type="project" value="UniProtKB-UniRule"/>
</dbReference>
<comment type="similarity">
    <text evidence="5">Belongs to the thymidylate synthase ThyX family.</text>
</comment>
<dbReference type="GO" id="GO:0070402">
    <property type="term" value="F:NADPH binding"/>
    <property type="evidence" value="ECO:0007669"/>
    <property type="project" value="TreeGrafter"/>
</dbReference>
<evidence type="ECO:0000256" key="3">
    <source>
        <dbReference type="ARBA" id="ARBA00022727"/>
    </source>
</evidence>
<keyword evidence="7" id="KW-1185">Reference proteome</keyword>
<dbReference type="EMBL" id="SZZH01000001">
    <property type="protein sequence ID" value="TKV60942.1"/>
    <property type="molecule type" value="Genomic_DNA"/>
</dbReference>
<gene>
    <name evidence="5 6" type="primary">thyX</name>
    <name evidence="6" type="ORF">FDO65_04610</name>
</gene>
<evidence type="ECO:0000256" key="5">
    <source>
        <dbReference type="HAMAP-Rule" id="MF_01408"/>
    </source>
</evidence>
<dbReference type="PANTHER" id="PTHR34934:SF1">
    <property type="entry name" value="FLAVIN-DEPENDENT THYMIDYLATE SYNTHASE"/>
    <property type="match status" value="1"/>
</dbReference>
<dbReference type="Gene3D" id="3.30.1360.170">
    <property type="match status" value="1"/>
</dbReference>
<comment type="caution">
    <text evidence="6">The sequence shown here is derived from an EMBL/GenBank/DDBJ whole genome shotgun (WGS) entry which is preliminary data.</text>
</comment>
<protein>
    <recommendedName>
        <fullName evidence="5">Flavin-dependent thymidylate synthase</fullName>
        <shortName evidence="5">FDTS</shortName>
        <ecNumber evidence="5">2.1.1.148</ecNumber>
    </recommendedName>
    <alternativeName>
        <fullName evidence="5">FAD-dependent thymidylate synthase</fullName>
    </alternativeName>
    <alternativeName>
        <fullName evidence="5">Thymidylate synthase ThyX</fullName>
        <shortName evidence="5">TS</shortName>
        <shortName evidence="5">TSase</shortName>
    </alternativeName>
</protein>
<dbReference type="GO" id="GO:0050797">
    <property type="term" value="F:thymidylate synthase (FAD) activity"/>
    <property type="evidence" value="ECO:0007669"/>
    <property type="project" value="UniProtKB-UniRule"/>
</dbReference>
<accession>A0A4U6QLC3</accession>
<dbReference type="Proteomes" id="UP000306985">
    <property type="component" value="Unassembled WGS sequence"/>
</dbReference>
<feature type="binding site" evidence="5">
    <location>
        <begin position="211"/>
        <end position="213"/>
    </location>
    <ligand>
        <name>FAD</name>
        <dbReference type="ChEBI" id="CHEBI:57692"/>
        <note>ligand shared between neighboring subunits</note>
    </ligand>
</feature>
<evidence type="ECO:0000256" key="1">
    <source>
        <dbReference type="ARBA" id="ARBA00022603"/>
    </source>
</evidence>
<dbReference type="NCBIfam" id="TIGR02170">
    <property type="entry name" value="thyX"/>
    <property type="match status" value="1"/>
</dbReference>
<proteinExistence type="inferred from homology"/>
<dbReference type="EC" id="2.1.1.148" evidence="5"/>
<feature type="binding site" evidence="5">
    <location>
        <position position="222"/>
    </location>
    <ligand>
        <name>dUMP</name>
        <dbReference type="ChEBI" id="CHEBI:246422"/>
        <note>ligand shared between dimeric partners</note>
    </ligand>
</feature>
<keyword evidence="3 5" id="KW-0545">Nucleotide biosynthesis</keyword>
<dbReference type="InterPro" id="IPR036098">
    <property type="entry name" value="Thymidylate_synthase_ThyX_sf"/>
</dbReference>
<organism evidence="6 7">
    <name type="scientific">Nakamurella flava</name>
    <dbReference type="NCBI Taxonomy" id="2576308"/>
    <lineage>
        <taxon>Bacteria</taxon>
        <taxon>Bacillati</taxon>
        <taxon>Actinomycetota</taxon>
        <taxon>Actinomycetes</taxon>
        <taxon>Nakamurellales</taxon>
        <taxon>Nakamurellaceae</taxon>
        <taxon>Nakamurella</taxon>
    </lineage>
</organism>
<feature type="binding site" evidence="5">
    <location>
        <position position="217"/>
    </location>
    <ligand>
        <name>FAD</name>
        <dbReference type="ChEBI" id="CHEBI:57692"/>
        <note>ligand shared between neighboring subunits</note>
    </ligand>
</feature>
<feature type="binding site" evidence="5">
    <location>
        <begin position="115"/>
        <end position="117"/>
    </location>
    <ligand>
        <name>FAD</name>
        <dbReference type="ChEBI" id="CHEBI:57692"/>
        <note>ligand shared between neighboring subunits</note>
    </ligand>
</feature>
<sequence>MTGVSEAVGSAGAGERVTAPGPRVRLVGHSVFTPPVDVPGFEGTWTTDAADGDALAEFAGRACYRSWSRPIPETADNAGYLDHILQVGHLAVLEHSTATFYLTGVPLSVAAEVVRHRHFSVSQLSPRHQAEAGPEIVEPAAVAADPGLHARFQQAVDDAAAAYAALLEVLDPAGAGGRPGVRNPLSGKQAREAARSVLPLATATDLVVTGNYRSWRHFVGMRATDPADVAIRTLAVTILRELQQLAPHSFADFRISALPDGTALAASPLVRDA</sequence>
<dbReference type="GO" id="GO:0032259">
    <property type="term" value="P:methylation"/>
    <property type="evidence" value="ECO:0007669"/>
    <property type="project" value="UniProtKB-KW"/>
</dbReference>
<name>A0A4U6QLC3_9ACTN</name>
<dbReference type="SUPFAM" id="SSF69796">
    <property type="entry name" value="Thymidylate synthase-complementing protein Thy1"/>
    <property type="match status" value="1"/>
</dbReference>
<feature type="binding site" evidence="5">
    <location>
        <position position="123"/>
    </location>
    <ligand>
        <name>FAD</name>
        <dbReference type="ChEBI" id="CHEBI:57692"/>
        <note>ligand shared between neighboring subunits</note>
    </ligand>
</feature>
<evidence type="ECO:0000256" key="4">
    <source>
        <dbReference type="ARBA" id="ARBA00022827"/>
    </source>
</evidence>
<feature type="binding site" description="in other chain" evidence="5">
    <location>
        <begin position="123"/>
        <end position="127"/>
    </location>
    <ligand>
        <name>dUMP</name>
        <dbReference type="ChEBI" id="CHEBI:246422"/>
        <note>ligand shared between dimeric partners</note>
    </ligand>
</feature>
<dbReference type="UniPathway" id="UPA00575"/>
<keyword evidence="5 6" id="KW-0808">Transferase</keyword>
<dbReference type="PANTHER" id="PTHR34934">
    <property type="entry name" value="FLAVIN-DEPENDENT THYMIDYLATE SYNTHASE"/>
    <property type="match status" value="1"/>
</dbReference>
<dbReference type="AlphaFoldDB" id="A0A4U6QLC3"/>
<dbReference type="RefSeq" id="WP_137448245.1">
    <property type="nucleotide sequence ID" value="NZ_SZZH01000001.1"/>
</dbReference>
<dbReference type="GO" id="GO:0006231">
    <property type="term" value="P:dTMP biosynthetic process"/>
    <property type="evidence" value="ECO:0007669"/>
    <property type="project" value="UniProtKB-UniRule"/>
</dbReference>
<feature type="binding site" evidence="5">
    <location>
        <begin position="112"/>
        <end position="115"/>
    </location>
    <ligand>
        <name>dUMP</name>
        <dbReference type="ChEBI" id="CHEBI:246422"/>
        <note>ligand shared between dimeric partners</note>
    </ligand>
</feature>
<dbReference type="InterPro" id="IPR003669">
    <property type="entry name" value="Thymidylate_synthase_ThyX"/>
</dbReference>
<dbReference type="Gene3D" id="3.30.70.3180">
    <property type="match status" value="1"/>
</dbReference>
<dbReference type="Pfam" id="PF02511">
    <property type="entry name" value="Thy1"/>
    <property type="match status" value="1"/>
</dbReference>
<keyword evidence="1 5" id="KW-0489">Methyltransferase</keyword>
<comment type="cofactor">
    <cofactor evidence="5">
        <name>FAD</name>
        <dbReference type="ChEBI" id="CHEBI:57692"/>
    </cofactor>
    <text evidence="5">Binds 4 FAD per tetramer. Each FAD binding site is formed by three monomers.</text>
</comment>
<evidence type="ECO:0000256" key="2">
    <source>
        <dbReference type="ARBA" id="ARBA00022630"/>
    </source>
</evidence>
<evidence type="ECO:0000313" key="7">
    <source>
        <dbReference type="Proteomes" id="UP000306985"/>
    </source>
</evidence>
<comment type="catalytic activity">
    <reaction evidence="5">
        <text>dUMP + (6R)-5,10-methylene-5,6,7,8-tetrahydrofolate + NADPH + H(+) = dTMP + (6S)-5,6,7,8-tetrahydrofolate + NADP(+)</text>
        <dbReference type="Rhea" id="RHEA:29043"/>
        <dbReference type="ChEBI" id="CHEBI:15378"/>
        <dbReference type="ChEBI" id="CHEBI:15636"/>
        <dbReference type="ChEBI" id="CHEBI:57453"/>
        <dbReference type="ChEBI" id="CHEBI:57783"/>
        <dbReference type="ChEBI" id="CHEBI:58349"/>
        <dbReference type="ChEBI" id="CHEBI:63528"/>
        <dbReference type="ChEBI" id="CHEBI:246422"/>
        <dbReference type="EC" id="2.1.1.148"/>
    </reaction>
</comment>